<keyword evidence="1" id="KW-1133">Transmembrane helix</keyword>
<evidence type="ECO:0000313" key="3">
    <source>
        <dbReference type="Proteomes" id="UP001556631"/>
    </source>
</evidence>
<keyword evidence="1" id="KW-0812">Transmembrane</keyword>
<dbReference type="RefSeq" id="WP_367993511.1">
    <property type="nucleotide sequence ID" value="NZ_JBFPJR010000013.1"/>
</dbReference>
<dbReference type="EMBL" id="JBFPJR010000013">
    <property type="protein sequence ID" value="MEX0427791.1"/>
    <property type="molecule type" value="Genomic_DNA"/>
</dbReference>
<dbReference type="Proteomes" id="UP001556631">
    <property type="component" value="Unassembled WGS sequence"/>
</dbReference>
<name>A0ABV3SXY0_9ACTN</name>
<feature type="transmembrane region" description="Helical" evidence="1">
    <location>
        <begin position="72"/>
        <end position="91"/>
    </location>
</feature>
<dbReference type="InterPro" id="IPR012340">
    <property type="entry name" value="NA-bd_OB-fold"/>
</dbReference>
<sequence length="174" mass="17871">MTAFLVIGVIGLALLLVSLVVGDLLDGVVDGLFHSLEWLTGDWFSSAAIGGFVSAFGFGGAIVEGAAGPRPLAVGVGLVAGLAFGWFAMWLTRLLRTGRSDEAPSPRDAVGLDATVVTAIPAEGFGIVRVVLGGHTTQYNARAEQPVEPGTPVHVTGVLSPTAVTVAPVWRELP</sequence>
<protein>
    <submittedName>
        <fullName evidence="2">NfeD family protein</fullName>
    </submittedName>
</protein>
<dbReference type="Gene3D" id="2.40.50.140">
    <property type="entry name" value="Nucleic acid-binding proteins"/>
    <property type="match status" value="1"/>
</dbReference>
<comment type="caution">
    <text evidence="2">The sequence shown here is derived from an EMBL/GenBank/DDBJ whole genome shotgun (WGS) entry which is preliminary data.</text>
</comment>
<evidence type="ECO:0000313" key="2">
    <source>
        <dbReference type="EMBL" id="MEX0427791.1"/>
    </source>
</evidence>
<keyword evidence="3" id="KW-1185">Reference proteome</keyword>
<feature type="transmembrane region" description="Helical" evidence="1">
    <location>
        <begin position="46"/>
        <end position="65"/>
    </location>
</feature>
<proteinExistence type="predicted"/>
<organism evidence="2 3">
    <name type="scientific">Nocardioides eburneus</name>
    <dbReference type="NCBI Taxonomy" id="3231482"/>
    <lineage>
        <taxon>Bacteria</taxon>
        <taxon>Bacillati</taxon>
        <taxon>Actinomycetota</taxon>
        <taxon>Actinomycetes</taxon>
        <taxon>Propionibacteriales</taxon>
        <taxon>Nocardioidaceae</taxon>
        <taxon>Nocardioides</taxon>
    </lineage>
</organism>
<keyword evidence="1" id="KW-0472">Membrane</keyword>
<reference evidence="2 3" key="1">
    <citation type="submission" date="2024-07" db="EMBL/GenBank/DDBJ databases">
        <authorList>
            <person name="Lee S."/>
            <person name="Kang M."/>
        </authorList>
    </citation>
    <scope>NUCLEOTIDE SEQUENCE [LARGE SCALE GENOMIC DNA]</scope>
    <source>
        <strain evidence="2 3">DS6</strain>
    </source>
</reference>
<accession>A0ABV3SXY0</accession>
<evidence type="ECO:0000256" key="1">
    <source>
        <dbReference type="SAM" id="Phobius"/>
    </source>
</evidence>
<gene>
    <name evidence="2" type="ORF">AB3X52_09185</name>
</gene>